<name>A0A5C6DNZ2_9BACT</name>
<evidence type="ECO:0000259" key="1">
    <source>
        <dbReference type="Pfam" id="PF13598"/>
    </source>
</evidence>
<gene>
    <name evidence="2" type="ORF">Poly41_35010</name>
</gene>
<dbReference type="Proteomes" id="UP000319143">
    <property type="component" value="Unassembled WGS sequence"/>
</dbReference>
<dbReference type="Pfam" id="PF13598">
    <property type="entry name" value="DUF4139"/>
    <property type="match status" value="1"/>
</dbReference>
<proteinExistence type="predicted"/>
<reference evidence="2 3" key="1">
    <citation type="submission" date="2019-02" db="EMBL/GenBank/DDBJ databases">
        <title>Deep-cultivation of Planctomycetes and their phenomic and genomic characterization uncovers novel biology.</title>
        <authorList>
            <person name="Wiegand S."/>
            <person name="Jogler M."/>
            <person name="Boedeker C."/>
            <person name="Pinto D."/>
            <person name="Vollmers J."/>
            <person name="Rivas-Marin E."/>
            <person name="Kohn T."/>
            <person name="Peeters S.H."/>
            <person name="Heuer A."/>
            <person name="Rast P."/>
            <person name="Oberbeckmann S."/>
            <person name="Bunk B."/>
            <person name="Jeske O."/>
            <person name="Meyerdierks A."/>
            <person name="Storesund J.E."/>
            <person name="Kallscheuer N."/>
            <person name="Luecker S."/>
            <person name="Lage O.M."/>
            <person name="Pohl T."/>
            <person name="Merkel B.J."/>
            <person name="Hornburger P."/>
            <person name="Mueller R.-W."/>
            <person name="Bruemmer F."/>
            <person name="Labrenz M."/>
            <person name="Spormann A.M."/>
            <person name="Op Den Camp H."/>
            <person name="Overmann J."/>
            <person name="Amann R."/>
            <person name="Jetten M.S.M."/>
            <person name="Mascher T."/>
            <person name="Medema M.H."/>
            <person name="Devos D.P."/>
            <person name="Kaster A.-K."/>
            <person name="Ovreas L."/>
            <person name="Rohde M."/>
            <person name="Galperin M.Y."/>
            <person name="Jogler C."/>
        </authorList>
    </citation>
    <scope>NUCLEOTIDE SEQUENCE [LARGE SCALE GENOMIC DNA]</scope>
    <source>
        <strain evidence="2 3">Poly41</strain>
    </source>
</reference>
<organism evidence="2 3">
    <name type="scientific">Novipirellula artificiosorum</name>
    <dbReference type="NCBI Taxonomy" id="2528016"/>
    <lineage>
        <taxon>Bacteria</taxon>
        <taxon>Pseudomonadati</taxon>
        <taxon>Planctomycetota</taxon>
        <taxon>Planctomycetia</taxon>
        <taxon>Pirellulales</taxon>
        <taxon>Pirellulaceae</taxon>
        <taxon>Novipirellula</taxon>
    </lineage>
</organism>
<dbReference type="InterPro" id="IPR037291">
    <property type="entry name" value="DUF4139"/>
</dbReference>
<feature type="domain" description="DUF4139" evidence="1">
    <location>
        <begin position="6"/>
        <end position="114"/>
    </location>
</feature>
<evidence type="ECO:0000313" key="2">
    <source>
        <dbReference type="EMBL" id="TWU37371.1"/>
    </source>
</evidence>
<dbReference type="EMBL" id="SJPV01000005">
    <property type="protein sequence ID" value="TWU37371.1"/>
    <property type="molecule type" value="Genomic_DNA"/>
</dbReference>
<dbReference type="AlphaFoldDB" id="A0A5C6DNZ2"/>
<keyword evidence="3" id="KW-1185">Reference proteome</keyword>
<sequence length="159" mass="17924">MIVGFGADRQLRSRRELLAREESIRGGNRQTELRYRLVLSNYHDRAVEVWLRDRMPLTSPQGAIGVSLQGEAEEQLSDDPLYLRMQRPIGILWWDLTVPARRFGSDAFDFEYSITVELDKEQQIVGDAMIEQVRSDYRFENIGGGGLAGGMGGMGGGQM</sequence>
<protein>
    <recommendedName>
        <fullName evidence="1">DUF4139 domain-containing protein</fullName>
    </recommendedName>
</protein>
<comment type="caution">
    <text evidence="2">The sequence shown here is derived from an EMBL/GenBank/DDBJ whole genome shotgun (WGS) entry which is preliminary data.</text>
</comment>
<accession>A0A5C6DNZ2</accession>
<evidence type="ECO:0000313" key="3">
    <source>
        <dbReference type="Proteomes" id="UP000319143"/>
    </source>
</evidence>